<accession>A0A1G2R3Q4</accession>
<dbReference type="EMBL" id="MHTW01000016">
    <property type="protein sequence ID" value="OHA67208.1"/>
    <property type="molecule type" value="Genomic_DNA"/>
</dbReference>
<comment type="caution">
    <text evidence="1">The sequence shown here is derived from an EMBL/GenBank/DDBJ whole genome shotgun (WGS) entry which is preliminary data.</text>
</comment>
<evidence type="ECO:0000313" key="2">
    <source>
        <dbReference type="Proteomes" id="UP000176901"/>
    </source>
</evidence>
<proteinExistence type="predicted"/>
<sequence length="271" mass="28874">MFSVLGGTEARRLPGASQFPWKQLGIALLAVTLIASVAVLMFNLLSSAPAQPVQTKGVSIGPASTVSSTTLESATIGAMESLQGIPTPAQPIITEWPRIAPEWTYTLVVPPMPKGKGIYDGRASGTIWITPGSRGTADYEERRAIATRIVPSITPRDGVGLSIVQNPDNPRVFLGAVHVIRDVQTRAELVARGKFGKEAELKAQERQEIHLGVSMDNQETWVILGLPLGGANNLIDGINAIDNVGVIGTSPLHLAIRPSSSWGYWETDVSP</sequence>
<name>A0A1G2R3Q4_9BACT</name>
<evidence type="ECO:0000313" key="1">
    <source>
        <dbReference type="EMBL" id="OHA67208.1"/>
    </source>
</evidence>
<dbReference type="Proteomes" id="UP000176901">
    <property type="component" value="Unassembled WGS sequence"/>
</dbReference>
<protein>
    <submittedName>
        <fullName evidence="1">Uncharacterized protein</fullName>
    </submittedName>
</protein>
<dbReference type="AlphaFoldDB" id="A0A1G2R3Q4"/>
<organism evidence="1 2">
    <name type="scientific">Candidatus Wildermuthbacteria bacterium RIFCSPHIGHO2_02_FULL_47_12</name>
    <dbReference type="NCBI Taxonomy" id="1802451"/>
    <lineage>
        <taxon>Bacteria</taxon>
        <taxon>Candidatus Wildermuthiibacteriota</taxon>
    </lineage>
</organism>
<gene>
    <name evidence="1" type="ORF">A3C82_00885</name>
</gene>
<reference evidence="1 2" key="1">
    <citation type="journal article" date="2016" name="Nat. Commun.">
        <title>Thousands of microbial genomes shed light on interconnected biogeochemical processes in an aquifer system.</title>
        <authorList>
            <person name="Anantharaman K."/>
            <person name="Brown C.T."/>
            <person name="Hug L.A."/>
            <person name="Sharon I."/>
            <person name="Castelle C.J."/>
            <person name="Probst A.J."/>
            <person name="Thomas B.C."/>
            <person name="Singh A."/>
            <person name="Wilkins M.J."/>
            <person name="Karaoz U."/>
            <person name="Brodie E.L."/>
            <person name="Williams K.H."/>
            <person name="Hubbard S.S."/>
            <person name="Banfield J.F."/>
        </authorList>
    </citation>
    <scope>NUCLEOTIDE SEQUENCE [LARGE SCALE GENOMIC DNA]</scope>
</reference>